<proteinExistence type="predicted"/>
<dbReference type="GO" id="GO:0016740">
    <property type="term" value="F:transferase activity"/>
    <property type="evidence" value="ECO:0007669"/>
    <property type="project" value="UniProtKB-KW"/>
</dbReference>
<feature type="transmembrane region" description="Helical" evidence="1">
    <location>
        <begin position="60"/>
        <end position="79"/>
    </location>
</feature>
<keyword evidence="2" id="KW-0808">Transferase</keyword>
<feature type="transmembrane region" description="Helical" evidence="1">
    <location>
        <begin position="164"/>
        <end position="184"/>
    </location>
</feature>
<sequence>MSIHSVHTVPRWSAVLAELFRTVGIAVRREVALLALLLAGGTLVMVFAELRYPREHIDFVPAVAFPLILLGFLAPMGVWKGEEPSRRSYLWAMPVDRARHTLAKTVAGWAWLMVLVGIHLLWALGMAILTGGEIGVDGIGLPEGARPTGADLHMVWWTIPAWQWLAPFTGATITYLLGSIVVISCDHPWRWYAGIGLFIFLLGDLTQSGMVPWLESLAEGPLRVESAISGTFQTTETITTPNGKMKLPLSMPALGAWLTAMPLWLALGAAGVVAAAYRHQER</sequence>
<dbReference type="EC" id="2.5.1.32" evidence="2"/>
<organism evidence="2">
    <name type="scientific">uncultured Gemmatimonadota bacterium</name>
    <dbReference type="NCBI Taxonomy" id="203437"/>
    <lineage>
        <taxon>Bacteria</taxon>
        <taxon>Pseudomonadati</taxon>
        <taxon>Gemmatimonadota</taxon>
        <taxon>environmental samples</taxon>
    </lineage>
</organism>
<reference evidence="2" key="1">
    <citation type="submission" date="2020-02" db="EMBL/GenBank/DDBJ databases">
        <authorList>
            <person name="Meier V. D."/>
        </authorList>
    </citation>
    <scope>NUCLEOTIDE SEQUENCE</scope>
    <source>
        <strain evidence="2">AVDCRST_MAG68</strain>
    </source>
</reference>
<evidence type="ECO:0000313" key="2">
    <source>
        <dbReference type="EMBL" id="CAA9296462.1"/>
    </source>
</evidence>
<feature type="transmembrane region" description="Helical" evidence="1">
    <location>
        <begin position="31"/>
        <end position="48"/>
    </location>
</feature>
<feature type="transmembrane region" description="Helical" evidence="1">
    <location>
        <begin position="191"/>
        <end position="214"/>
    </location>
</feature>
<accession>A0A6J4K630</accession>
<feature type="transmembrane region" description="Helical" evidence="1">
    <location>
        <begin position="106"/>
        <end position="129"/>
    </location>
</feature>
<keyword evidence="1" id="KW-1133">Transmembrane helix</keyword>
<dbReference type="EMBL" id="CADCTW010000003">
    <property type="protein sequence ID" value="CAA9296462.1"/>
    <property type="molecule type" value="Genomic_DNA"/>
</dbReference>
<dbReference type="AlphaFoldDB" id="A0A6J4K630"/>
<feature type="transmembrane region" description="Helical" evidence="1">
    <location>
        <begin position="254"/>
        <end position="277"/>
    </location>
</feature>
<evidence type="ECO:0000256" key="1">
    <source>
        <dbReference type="SAM" id="Phobius"/>
    </source>
</evidence>
<gene>
    <name evidence="2" type="ORF">AVDCRST_MAG68-38</name>
</gene>
<name>A0A6J4K630_9BACT</name>
<keyword evidence="1" id="KW-0812">Transmembrane</keyword>
<protein>
    <submittedName>
        <fullName evidence="2">Phytoene synthase</fullName>
        <ecNumber evidence="2">2.5.1.32</ecNumber>
    </submittedName>
</protein>
<keyword evidence="1" id="KW-0472">Membrane</keyword>